<dbReference type="Proteomes" id="UP000664293">
    <property type="component" value="Unassembled WGS sequence"/>
</dbReference>
<name>A0ABS3E2A1_9GAMM</name>
<keyword evidence="3" id="KW-1185">Reference proteome</keyword>
<protein>
    <submittedName>
        <fullName evidence="2">Uncharacterized protein</fullName>
    </submittedName>
</protein>
<sequence length="359" mass="41097">MWFGNEQNPKGPSWHKARPVIKELSDTRVALRAPPLQPNVYMPFAFDDEPDCFDLDSPDTLEAIDYRSPKPPGSERSDRRITIWSSGWNFTGRPLLDGASIGDLQVELVLEEIDELPINCSLFRREDLTRYAKGYFSEGWLGSFHHGFGEPDERNIYDLSPPHWPNYLAPLNNQWLGLNGQNWLYFEAQPLREGSDDFYWLCPIGHRRCLRATFSVARHLSNAGNSYRVQRSPIDNYRDLMEKIMSTITVELSEQSRQEQLSIENPENHYPLFHCTAAQVEQAKHILYMRSDIGYRDKSKLQDADHRAPKEDVAAFIDKRVQPRPLPGCLGIGPAFAKTDTVAPKTSPPAEIKLQAENK</sequence>
<dbReference type="RefSeq" id="WP_206997837.1">
    <property type="nucleotide sequence ID" value="NZ_JAEKJR010000001.1"/>
</dbReference>
<accession>A0ABS3E2A1</accession>
<reference evidence="2 3" key="1">
    <citation type="submission" date="2020-12" db="EMBL/GenBank/DDBJ databases">
        <title>Oil enriched cultivation method for isolating marine PHA-producing bacteria.</title>
        <authorList>
            <person name="Zheng W."/>
            <person name="Yu S."/>
            <person name="Huang Y."/>
        </authorList>
    </citation>
    <scope>NUCLEOTIDE SEQUENCE [LARGE SCALE GENOMIC DNA]</scope>
    <source>
        <strain evidence="2 3">SN0-2</strain>
    </source>
</reference>
<evidence type="ECO:0000256" key="1">
    <source>
        <dbReference type="SAM" id="MobiDB-lite"/>
    </source>
</evidence>
<feature type="region of interest" description="Disordered" evidence="1">
    <location>
        <begin position="340"/>
        <end position="359"/>
    </location>
</feature>
<gene>
    <name evidence="2" type="ORF">JF535_00410</name>
</gene>
<dbReference type="EMBL" id="JAEKJR010000001">
    <property type="protein sequence ID" value="MBN8429299.1"/>
    <property type="molecule type" value="Genomic_DNA"/>
</dbReference>
<organism evidence="2 3">
    <name type="scientific">Microbulbifer salipaludis</name>
    <dbReference type="NCBI Taxonomy" id="187980"/>
    <lineage>
        <taxon>Bacteria</taxon>
        <taxon>Pseudomonadati</taxon>
        <taxon>Pseudomonadota</taxon>
        <taxon>Gammaproteobacteria</taxon>
        <taxon>Cellvibrionales</taxon>
        <taxon>Microbulbiferaceae</taxon>
        <taxon>Microbulbifer</taxon>
    </lineage>
</organism>
<comment type="caution">
    <text evidence="2">The sequence shown here is derived from an EMBL/GenBank/DDBJ whole genome shotgun (WGS) entry which is preliminary data.</text>
</comment>
<evidence type="ECO:0000313" key="3">
    <source>
        <dbReference type="Proteomes" id="UP000664293"/>
    </source>
</evidence>
<evidence type="ECO:0000313" key="2">
    <source>
        <dbReference type="EMBL" id="MBN8429299.1"/>
    </source>
</evidence>
<proteinExistence type="predicted"/>